<sequence length="396" mass="43635">MSEANDGSAPCSCGSGVEYRRCHGTIVDPVRSPGNLPLNATEFKAGLAGFPGQLQQLHVVNQFPNDDPRSSVPSGGAPGMYEVVFVLKRPGFPLVGERQVSFSSGLSGDSHLAICPPAYTPPGSEDVDRIVLQSIGDDGPFEFIGTANESGFLGKLTSRPIRARDRFHAEEIAFRALAPSLSEFSLQLDIPLEIAQIETKDLSTESCHVTITVPFFDVPMIVAPLSRTEPDFRGIASLYREALNSNSPVYQFLCLFKIIEALRARRKKLQRAAKAANLNHSASLSEVFPTAYHDIRTWLDKLFYVRPEWSLPALDSAVPLEVRGRLFDEVIGELLNPIRVNIAHALFEDTGRELAISYDELPDTRKIARLVPMIKCIARRMMKTDFGDAFLAHIPD</sequence>
<evidence type="ECO:0000313" key="2">
    <source>
        <dbReference type="Proteomes" id="UP000289437"/>
    </source>
</evidence>
<dbReference type="AlphaFoldDB" id="A0A4Q0T0D7"/>
<evidence type="ECO:0000313" key="1">
    <source>
        <dbReference type="EMBL" id="RXH55408.1"/>
    </source>
</evidence>
<reference evidence="2" key="2">
    <citation type="submission" date="2019-02" db="EMBL/GenBank/DDBJ databases">
        <title>Granulicella sibirica sp. nov., a psychrotolerant acidobacterium isolated from an organic soil layer in forested tundra, West Siberia.</title>
        <authorList>
            <person name="Oshkin I.Y."/>
            <person name="Kulichevskaya I.S."/>
            <person name="Rijpstra W.I.C."/>
            <person name="Sinninghe Damste J.S."/>
            <person name="Rakitin A.L."/>
            <person name="Ravin N.V."/>
            <person name="Dedysh S.N."/>
        </authorList>
    </citation>
    <scope>NUCLEOTIDE SEQUENCE [LARGE SCALE GENOMIC DNA]</scope>
    <source>
        <strain evidence="2">AF10</strain>
    </source>
</reference>
<accession>A0A4Q0T0D7</accession>
<proteinExistence type="predicted"/>
<dbReference type="Proteomes" id="UP000289437">
    <property type="component" value="Unassembled WGS sequence"/>
</dbReference>
<dbReference type="Pfam" id="PF17419">
    <property type="entry name" value="MauJ"/>
    <property type="match status" value="1"/>
</dbReference>
<dbReference type="InterPro" id="IPR004027">
    <property type="entry name" value="SEC_C_motif"/>
</dbReference>
<dbReference type="Pfam" id="PF02810">
    <property type="entry name" value="SEC-C"/>
    <property type="match status" value="1"/>
</dbReference>
<dbReference type="EMBL" id="RDSM01000003">
    <property type="protein sequence ID" value="RXH55408.1"/>
    <property type="molecule type" value="Genomic_DNA"/>
</dbReference>
<organism evidence="1 2">
    <name type="scientific">Granulicella sibirica</name>
    <dbReference type="NCBI Taxonomy" id="2479048"/>
    <lineage>
        <taxon>Bacteria</taxon>
        <taxon>Pseudomonadati</taxon>
        <taxon>Acidobacteriota</taxon>
        <taxon>Terriglobia</taxon>
        <taxon>Terriglobales</taxon>
        <taxon>Acidobacteriaceae</taxon>
        <taxon>Granulicella</taxon>
    </lineage>
</organism>
<keyword evidence="2" id="KW-1185">Reference proteome</keyword>
<name>A0A4Q0T0D7_9BACT</name>
<dbReference type="InterPro" id="IPR035383">
    <property type="entry name" value="MauJ"/>
</dbReference>
<evidence type="ECO:0008006" key="3">
    <source>
        <dbReference type="Google" id="ProtNLM"/>
    </source>
</evidence>
<protein>
    <recommendedName>
        <fullName evidence="3">SEC-C motif domain protein</fullName>
    </recommendedName>
</protein>
<reference evidence="1 2" key="1">
    <citation type="submission" date="2018-11" db="EMBL/GenBank/DDBJ databases">
        <authorList>
            <person name="Mardanov A.V."/>
            <person name="Ravin N.V."/>
            <person name="Dedysh S.N."/>
        </authorList>
    </citation>
    <scope>NUCLEOTIDE SEQUENCE [LARGE SCALE GENOMIC DNA]</scope>
    <source>
        <strain evidence="1 2">AF10</strain>
    </source>
</reference>
<gene>
    <name evidence="1" type="ORF">GRAN_4512</name>
</gene>
<dbReference type="SUPFAM" id="SSF103642">
    <property type="entry name" value="Sec-C motif"/>
    <property type="match status" value="1"/>
</dbReference>
<comment type="caution">
    <text evidence="1">The sequence shown here is derived from an EMBL/GenBank/DDBJ whole genome shotgun (WGS) entry which is preliminary data.</text>
</comment>